<proteinExistence type="predicted"/>
<dbReference type="Gramene" id="KGN66594">
    <property type="protein sequence ID" value="KGN66594"/>
    <property type="gene ID" value="Csa_1G637430"/>
</dbReference>
<protein>
    <submittedName>
        <fullName evidence="1">Uncharacterized protein</fullName>
    </submittedName>
</protein>
<gene>
    <name evidence="1" type="ORF">Csa_1G637430</name>
</gene>
<name>A0A0A0LZY7_CUCSA</name>
<organism evidence="1 2">
    <name type="scientific">Cucumis sativus</name>
    <name type="common">Cucumber</name>
    <dbReference type="NCBI Taxonomy" id="3659"/>
    <lineage>
        <taxon>Eukaryota</taxon>
        <taxon>Viridiplantae</taxon>
        <taxon>Streptophyta</taxon>
        <taxon>Embryophyta</taxon>
        <taxon>Tracheophyta</taxon>
        <taxon>Spermatophyta</taxon>
        <taxon>Magnoliopsida</taxon>
        <taxon>eudicotyledons</taxon>
        <taxon>Gunneridae</taxon>
        <taxon>Pentapetalae</taxon>
        <taxon>rosids</taxon>
        <taxon>fabids</taxon>
        <taxon>Cucurbitales</taxon>
        <taxon>Cucurbitaceae</taxon>
        <taxon>Benincaseae</taxon>
        <taxon>Cucumis</taxon>
    </lineage>
</organism>
<evidence type="ECO:0000313" key="2">
    <source>
        <dbReference type="Proteomes" id="UP000029981"/>
    </source>
</evidence>
<sequence length="101" mass="11741">MAKRNIKPTHVIQEQSWCLFGRDEGQKLKKLEPQAISSSSLTGIENKEENLKDLRVVPIEIEDRKRFNKGTQNDLGPIPTERIIIYLFRIVEIQVSWHAKT</sequence>
<accession>A0A0A0LZY7</accession>
<dbReference type="AlphaFoldDB" id="A0A0A0LZY7"/>
<reference evidence="1 2" key="2">
    <citation type="journal article" date="2009" name="PLoS ONE">
        <title>An integrated genetic and cytogenetic map of the cucumber genome.</title>
        <authorList>
            <person name="Ren Y."/>
            <person name="Zhang Z."/>
            <person name="Liu J."/>
            <person name="Staub J.E."/>
            <person name="Han Y."/>
            <person name="Cheng Z."/>
            <person name="Li X."/>
            <person name="Lu J."/>
            <person name="Miao H."/>
            <person name="Kang H."/>
            <person name="Xie B."/>
            <person name="Gu X."/>
            <person name="Wang X."/>
            <person name="Du Y."/>
            <person name="Jin W."/>
            <person name="Huang S."/>
        </authorList>
    </citation>
    <scope>NUCLEOTIDE SEQUENCE [LARGE SCALE GENOMIC DNA]</scope>
    <source>
        <strain evidence="2">cv. 9930</strain>
    </source>
</reference>
<reference evidence="1 2" key="3">
    <citation type="journal article" date="2010" name="BMC Genomics">
        <title>Transcriptome sequencing and comparative analysis of cucumber flowers with different sex types.</title>
        <authorList>
            <person name="Guo S."/>
            <person name="Zheng Y."/>
            <person name="Joung J.G."/>
            <person name="Liu S."/>
            <person name="Zhang Z."/>
            <person name="Crasta O.R."/>
            <person name="Sobral B.W."/>
            <person name="Xu Y."/>
            <person name="Huang S."/>
            <person name="Fei Z."/>
        </authorList>
    </citation>
    <scope>NUCLEOTIDE SEQUENCE [LARGE SCALE GENOMIC DNA]</scope>
    <source>
        <strain evidence="2">cv. 9930</strain>
    </source>
</reference>
<reference evidence="1 2" key="1">
    <citation type="journal article" date="2009" name="Nat. Genet.">
        <title>The genome of the cucumber, Cucumis sativus L.</title>
        <authorList>
            <person name="Huang S."/>
            <person name="Li R."/>
            <person name="Zhang Z."/>
            <person name="Li L."/>
            <person name="Gu X."/>
            <person name="Fan W."/>
            <person name="Lucas W.J."/>
            <person name="Wang X."/>
            <person name="Xie B."/>
            <person name="Ni P."/>
            <person name="Ren Y."/>
            <person name="Zhu H."/>
            <person name="Li J."/>
            <person name="Lin K."/>
            <person name="Jin W."/>
            <person name="Fei Z."/>
            <person name="Li G."/>
            <person name="Staub J."/>
            <person name="Kilian A."/>
            <person name="van der Vossen E.A."/>
            <person name="Wu Y."/>
            <person name="Guo J."/>
            <person name="He J."/>
            <person name="Jia Z."/>
            <person name="Ren Y."/>
            <person name="Tian G."/>
            <person name="Lu Y."/>
            <person name="Ruan J."/>
            <person name="Qian W."/>
            <person name="Wang M."/>
            <person name="Huang Q."/>
            <person name="Li B."/>
            <person name="Xuan Z."/>
            <person name="Cao J."/>
            <person name="Asan"/>
            <person name="Wu Z."/>
            <person name="Zhang J."/>
            <person name="Cai Q."/>
            <person name="Bai Y."/>
            <person name="Zhao B."/>
            <person name="Han Y."/>
            <person name="Li Y."/>
            <person name="Li X."/>
            <person name="Wang S."/>
            <person name="Shi Q."/>
            <person name="Liu S."/>
            <person name="Cho W.K."/>
            <person name="Kim J.Y."/>
            <person name="Xu Y."/>
            <person name="Heller-Uszynska K."/>
            <person name="Miao H."/>
            <person name="Cheng Z."/>
            <person name="Zhang S."/>
            <person name="Wu J."/>
            <person name="Yang Y."/>
            <person name="Kang H."/>
            <person name="Li M."/>
            <person name="Liang H."/>
            <person name="Ren X."/>
            <person name="Shi Z."/>
            <person name="Wen M."/>
            <person name="Jian M."/>
            <person name="Yang H."/>
            <person name="Zhang G."/>
            <person name="Yang Z."/>
            <person name="Chen R."/>
            <person name="Liu S."/>
            <person name="Li J."/>
            <person name="Ma L."/>
            <person name="Liu H."/>
            <person name="Zhou Y."/>
            <person name="Zhao J."/>
            <person name="Fang X."/>
            <person name="Li G."/>
            <person name="Fang L."/>
            <person name="Li Y."/>
            <person name="Liu D."/>
            <person name="Zheng H."/>
            <person name="Zhang Y."/>
            <person name="Qin N."/>
            <person name="Li Z."/>
            <person name="Yang G."/>
            <person name="Yang S."/>
            <person name="Bolund L."/>
            <person name="Kristiansen K."/>
            <person name="Zheng H."/>
            <person name="Li S."/>
            <person name="Zhang X."/>
            <person name="Yang H."/>
            <person name="Wang J."/>
            <person name="Sun R."/>
            <person name="Zhang B."/>
            <person name="Jiang S."/>
            <person name="Wang J."/>
            <person name="Du Y."/>
            <person name="Li S."/>
        </authorList>
    </citation>
    <scope>NUCLEOTIDE SEQUENCE [LARGE SCALE GENOMIC DNA]</scope>
    <source>
        <strain evidence="2">cv. 9930</strain>
    </source>
</reference>
<dbReference type="Proteomes" id="UP000029981">
    <property type="component" value="Chromosome 1"/>
</dbReference>
<reference evidence="1 2" key="4">
    <citation type="journal article" date="2011" name="BMC Genomics">
        <title>RNA-Seq improves annotation of protein-coding genes in the cucumber genome.</title>
        <authorList>
            <person name="Li Z."/>
            <person name="Zhang Z."/>
            <person name="Yan P."/>
            <person name="Huang S."/>
            <person name="Fei Z."/>
            <person name="Lin K."/>
        </authorList>
    </citation>
    <scope>NUCLEOTIDE SEQUENCE [LARGE SCALE GENOMIC DNA]</scope>
    <source>
        <strain evidence="2">cv. 9930</strain>
    </source>
</reference>
<keyword evidence="2" id="KW-1185">Reference proteome</keyword>
<dbReference type="EMBL" id="CM002922">
    <property type="protein sequence ID" value="KGN66594.1"/>
    <property type="molecule type" value="Genomic_DNA"/>
</dbReference>
<evidence type="ECO:0000313" key="1">
    <source>
        <dbReference type="EMBL" id="KGN66594.1"/>
    </source>
</evidence>